<dbReference type="RefSeq" id="WP_003332690.1">
    <property type="nucleotide sequence ID" value="NZ_AJLR01000128.1"/>
</dbReference>
<evidence type="ECO:0000313" key="4">
    <source>
        <dbReference type="Proteomes" id="UP000006315"/>
    </source>
</evidence>
<feature type="domain" description="HTH cro/C1-type" evidence="2">
    <location>
        <begin position="8"/>
        <end position="62"/>
    </location>
</feature>
<dbReference type="PANTHER" id="PTHR46558:SF13">
    <property type="entry name" value="HTH-TYPE TRANSCRIPTIONAL REGULATOR IMMR"/>
    <property type="match status" value="1"/>
</dbReference>
<proteinExistence type="predicted"/>
<dbReference type="SMART" id="SM00530">
    <property type="entry name" value="HTH_XRE"/>
    <property type="match status" value="1"/>
</dbReference>
<dbReference type="Gene3D" id="1.10.260.40">
    <property type="entry name" value="lambda repressor-like DNA-binding domains"/>
    <property type="match status" value="1"/>
</dbReference>
<name>K6DSJ9_SCHAZ</name>
<comment type="caution">
    <text evidence="3">The sequence shown here is derived from an EMBL/GenBank/DDBJ whole genome shotgun (WGS) entry which is preliminary data.</text>
</comment>
<dbReference type="AlphaFoldDB" id="K6DSJ9"/>
<dbReference type="SUPFAM" id="SSF47413">
    <property type="entry name" value="lambda repressor-like DNA-binding domains"/>
    <property type="match status" value="1"/>
</dbReference>
<dbReference type="CDD" id="cd00093">
    <property type="entry name" value="HTH_XRE"/>
    <property type="match status" value="1"/>
</dbReference>
<dbReference type="EMBL" id="AJLR01000128">
    <property type="protein sequence ID" value="EKN63761.1"/>
    <property type="molecule type" value="Genomic_DNA"/>
</dbReference>
<dbReference type="InterPro" id="IPR001387">
    <property type="entry name" value="Cro/C1-type_HTH"/>
</dbReference>
<dbReference type="PROSITE" id="PS50943">
    <property type="entry name" value="HTH_CROC1"/>
    <property type="match status" value="1"/>
</dbReference>
<keyword evidence="4" id="KW-1185">Reference proteome</keyword>
<sequence length="136" mass="16085">MSKLATNIKFFREKKALTQKELAEKLGVSRSVVAKWENETASPDLETLITLSKYFQVSLDHLVGLPYFQNEMLLELNQIYKTNDESNIEIFGVVDYLYKNTRLHEYLLKFTELPLKDRRIVEKIFNVAVDEFYKRK</sequence>
<evidence type="ECO:0000259" key="2">
    <source>
        <dbReference type="PROSITE" id="PS50943"/>
    </source>
</evidence>
<dbReference type="STRING" id="1131731.BAZO_16199"/>
<gene>
    <name evidence="3" type="ORF">BAZO_16199</name>
</gene>
<dbReference type="InterPro" id="IPR010982">
    <property type="entry name" value="Lambda_DNA-bd_dom_sf"/>
</dbReference>
<dbReference type="GO" id="GO:0003677">
    <property type="term" value="F:DNA binding"/>
    <property type="evidence" value="ECO:0007669"/>
    <property type="project" value="UniProtKB-KW"/>
</dbReference>
<dbReference type="Pfam" id="PF01381">
    <property type="entry name" value="HTH_3"/>
    <property type="match status" value="1"/>
</dbReference>
<evidence type="ECO:0000256" key="1">
    <source>
        <dbReference type="ARBA" id="ARBA00023125"/>
    </source>
</evidence>
<dbReference type="Proteomes" id="UP000006315">
    <property type="component" value="Unassembled WGS sequence"/>
</dbReference>
<accession>K6DSJ9</accession>
<dbReference type="PATRIC" id="fig|1131731.3.peg.3313"/>
<dbReference type="GeneID" id="89468173"/>
<reference evidence="3 4" key="1">
    <citation type="journal article" date="2012" name="Front. Microbiol.">
        <title>Redundancy and modularity in membrane-associated dissimilatory nitrate reduction in Bacillus.</title>
        <authorList>
            <person name="Heylen K."/>
            <person name="Keltjens J."/>
        </authorList>
    </citation>
    <scope>NUCLEOTIDE SEQUENCE [LARGE SCALE GENOMIC DNA]</scope>
    <source>
        <strain evidence="3 4">LMG 9581</strain>
    </source>
</reference>
<keyword evidence="1" id="KW-0238">DNA-binding</keyword>
<protein>
    <submittedName>
        <fullName evidence="3">XRE family transcriptional regulator</fullName>
    </submittedName>
</protein>
<organism evidence="3 4">
    <name type="scientific">Schinkia azotoformans LMG 9581</name>
    <dbReference type="NCBI Taxonomy" id="1131731"/>
    <lineage>
        <taxon>Bacteria</taxon>
        <taxon>Bacillati</taxon>
        <taxon>Bacillota</taxon>
        <taxon>Bacilli</taxon>
        <taxon>Bacillales</taxon>
        <taxon>Bacillaceae</taxon>
        <taxon>Calidifontibacillus/Schinkia group</taxon>
        <taxon>Schinkia</taxon>
    </lineage>
</organism>
<dbReference type="PANTHER" id="PTHR46558">
    <property type="entry name" value="TRACRIPTIONAL REGULATORY PROTEIN-RELATED-RELATED"/>
    <property type="match status" value="1"/>
</dbReference>
<evidence type="ECO:0000313" key="3">
    <source>
        <dbReference type="EMBL" id="EKN63761.1"/>
    </source>
</evidence>